<evidence type="ECO:0000313" key="5">
    <source>
        <dbReference type="EMBL" id="EPE30050.1"/>
    </source>
</evidence>
<dbReference type="PANTHER" id="PTHR20963">
    <property type="entry name" value="MULTIPLE INOSITOL POLYPHOSPHATE PHOSPHATASE-RELATED"/>
    <property type="match status" value="1"/>
</dbReference>
<evidence type="ECO:0000256" key="2">
    <source>
        <dbReference type="ARBA" id="ARBA00023180"/>
    </source>
</evidence>
<keyword evidence="4" id="KW-0732">Signal</keyword>
<dbReference type="FunFam" id="3.40.50.1240:FF:000065">
    <property type="entry name" value="Similar to histidine acid phosphatase"/>
    <property type="match status" value="1"/>
</dbReference>
<dbReference type="Pfam" id="PF00328">
    <property type="entry name" value="His_Phos_2"/>
    <property type="match status" value="1"/>
</dbReference>
<keyword evidence="1" id="KW-0378">Hydrolase</keyword>
<evidence type="ECO:0000256" key="1">
    <source>
        <dbReference type="ARBA" id="ARBA00022801"/>
    </source>
</evidence>
<dbReference type="PANTHER" id="PTHR20963:SF14">
    <property type="entry name" value="ACID PHOSPHATASE, PUTATIVE-RELATED"/>
    <property type="match status" value="1"/>
</dbReference>
<evidence type="ECO:0000313" key="6">
    <source>
        <dbReference type="Proteomes" id="UP000016922"/>
    </source>
</evidence>
<organism evidence="5 6">
    <name type="scientific">Glarea lozoyensis (strain ATCC 20868 / MF5171)</name>
    <dbReference type="NCBI Taxonomy" id="1116229"/>
    <lineage>
        <taxon>Eukaryota</taxon>
        <taxon>Fungi</taxon>
        <taxon>Dikarya</taxon>
        <taxon>Ascomycota</taxon>
        <taxon>Pezizomycotina</taxon>
        <taxon>Leotiomycetes</taxon>
        <taxon>Helotiales</taxon>
        <taxon>Helotiaceae</taxon>
        <taxon>Glarea</taxon>
    </lineage>
</organism>
<keyword evidence="6" id="KW-1185">Reference proteome</keyword>
<feature type="disulfide bond" evidence="3">
    <location>
        <begin position="55"/>
        <end position="383"/>
    </location>
</feature>
<keyword evidence="2" id="KW-0325">Glycoprotein</keyword>
<dbReference type="Proteomes" id="UP000016922">
    <property type="component" value="Unassembled WGS sequence"/>
</dbReference>
<feature type="disulfide bond" evidence="3">
    <location>
        <begin position="242"/>
        <end position="255"/>
    </location>
</feature>
<dbReference type="AlphaFoldDB" id="S3CWL5"/>
<dbReference type="GO" id="GO:0009277">
    <property type="term" value="C:fungal-type cell wall"/>
    <property type="evidence" value="ECO:0007669"/>
    <property type="project" value="TreeGrafter"/>
</dbReference>
<dbReference type="InterPro" id="IPR000560">
    <property type="entry name" value="His_Pase_clade-2"/>
</dbReference>
<reference evidence="5 6" key="1">
    <citation type="journal article" date="2013" name="BMC Genomics">
        <title>Genomics-driven discovery of the pneumocandin biosynthetic gene cluster in the fungus Glarea lozoyensis.</title>
        <authorList>
            <person name="Chen L."/>
            <person name="Yue Q."/>
            <person name="Zhang X."/>
            <person name="Xiang M."/>
            <person name="Wang C."/>
            <person name="Li S."/>
            <person name="Che Y."/>
            <person name="Ortiz-Lopez F.J."/>
            <person name="Bills G.F."/>
            <person name="Liu X."/>
            <person name="An Z."/>
        </authorList>
    </citation>
    <scope>NUCLEOTIDE SEQUENCE [LARGE SCALE GENOMIC DNA]</scope>
    <source>
        <strain evidence="6">ATCC 20868 / MF5171</strain>
    </source>
</reference>
<dbReference type="OMA" id="FPWVNAS"/>
<feature type="signal peptide" evidence="4">
    <location>
        <begin position="1"/>
        <end position="19"/>
    </location>
</feature>
<dbReference type="InterPro" id="IPR016274">
    <property type="entry name" value="Histidine_acid_Pase_euk"/>
</dbReference>
<proteinExistence type="predicted"/>
<protein>
    <submittedName>
        <fullName evidence="5">Phosphoglycerate mutase-like protein</fullName>
    </submittedName>
</protein>
<dbReference type="KEGG" id="glz:GLAREA_13098"/>
<evidence type="ECO:0000256" key="4">
    <source>
        <dbReference type="SAM" id="SignalP"/>
    </source>
</evidence>
<dbReference type="Gene3D" id="3.40.50.1240">
    <property type="entry name" value="Phosphoglycerate mutase-like"/>
    <property type="match status" value="1"/>
</dbReference>
<accession>S3CWL5</accession>
<dbReference type="HOGENOM" id="CLU_020880_3_1_1"/>
<keyword evidence="3" id="KW-1015">Disulfide bond</keyword>
<name>S3CWL5_GLAL2</name>
<dbReference type="CDD" id="cd07061">
    <property type="entry name" value="HP_HAP_like"/>
    <property type="match status" value="1"/>
</dbReference>
<dbReference type="OrthoDB" id="6509975at2759"/>
<gene>
    <name evidence="5" type="ORF">GLAREA_13098</name>
</gene>
<evidence type="ECO:0000256" key="3">
    <source>
        <dbReference type="PIRSR" id="PIRSR000894-2"/>
    </source>
</evidence>
<dbReference type="RefSeq" id="XP_008082946.1">
    <property type="nucleotide sequence ID" value="XM_008084755.1"/>
</dbReference>
<dbReference type="GeneID" id="19472138"/>
<dbReference type="eggNOG" id="KOG1382">
    <property type="taxonomic scope" value="Eukaryota"/>
</dbReference>
<dbReference type="SUPFAM" id="SSF53254">
    <property type="entry name" value="Phosphoglycerate mutase-like"/>
    <property type="match status" value="1"/>
</dbReference>
<feature type="chain" id="PRO_5004507835" evidence="4">
    <location>
        <begin position="20"/>
        <end position="454"/>
    </location>
</feature>
<sequence>MFSSPLLLTTALCATGVLSHSPNSYHFDPLRHLAGVAPPFDPIDPPLDPAPPQGCNVTRAAYLVRHAAIFANDFDYETYIEPFTDKLKNTTVDWTKVPVLSFLATWQDPITDAEQEMLTRSGKLQATKLGVDIAQRYQSLRTPKKIWTSTAERTVKSAKSLTHGLADDESDISVVQIQEGEEDGANSLTPYKSCPAYSSSAGSDQSSEFLEVYTKPALGRFNAAAPAFNFTATDIYGMSLICGYETVIRGSSPFCNLELLTPNEWLGFEYANDIQYHYNTGYGNPVSGAIGFPWVNATFNTLMATQNNMSNATTDQDLYISFTHRELPPTVLVALGLFNNSAFSGANNINGTMPLTTINHNRAWKSSNILQFLTNVAFEKMECDSFGFDRGTFYRVLVNDSPQSLYGCSDGPGESCKQEDMMPWLAERASVVGEYGELCEVDYSNSTNTLGIYN</sequence>
<dbReference type="GO" id="GO:0003993">
    <property type="term" value="F:acid phosphatase activity"/>
    <property type="evidence" value="ECO:0007669"/>
    <property type="project" value="TreeGrafter"/>
</dbReference>
<dbReference type="InterPro" id="IPR029033">
    <property type="entry name" value="His_PPase_superfam"/>
</dbReference>
<feature type="disulfide bond" evidence="3">
    <location>
        <begin position="408"/>
        <end position="416"/>
    </location>
</feature>
<dbReference type="PIRSF" id="PIRSF000894">
    <property type="entry name" value="Acid_phosphatase"/>
    <property type="match status" value="1"/>
</dbReference>
<dbReference type="EMBL" id="KE145366">
    <property type="protein sequence ID" value="EPE30050.1"/>
    <property type="molecule type" value="Genomic_DNA"/>
</dbReference>